<sequence length="80" mass="9160">MDFVEKYYVPLVTAIWMICLPFVFMFFAGAGAETVFDWLSQLSHTIFAVFGGPSVIFGALLLVWTVWRGWRNGDLIHREA</sequence>
<proteinExistence type="predicted"/>
<keyword evidence="1" id="KW-0812">Transmembrane</keyword>
<dbReference type="AlphaFoldDB" id="A0A927D4G5"/>
<dbReference type="EMBL" id="JACTAG010000002">
    <property type="protein sequence ID" value="MBD3664865.1"/>
    <property type="molecule type" value="Genomic_DNA"/>
</dbReference>
<evidence type="ECO:0000313" key="2">
    <source>
        <dbReference type="EMBL" id="MBD3664865.1"/>
    </source>
</evidence>
<name>A0A927D4G5_9RHOB</name>
<feature type="transmembrane region" description="Helical" evidence="1">
    <location>
        <begin position="7"/>
        <end position="30"/>
    </location>
</feature>
<feature type="transmembrane region" description="Helical" evidence="1">
    <location>
        <begin position="42"/>
        <end position="67"/>
    </location>
</feature>
<gene>
    <name evidence="2" type="ORF">H9Q16_13100</name>
</gene>
<evidence type="ECO:0000313" key="3">
    <source>
        <dbReference type="Proteomes" id="UP000635142"/>
    </source>
</evidence>
<dbReference type="Proteomes" id="UP000635142">
    <property type="component" value="Unassembled WGS sequence"/>
</dbReference>
<keyword evidence="1" id="KW-1133">Transmembrane helix</keyword>
<reference evidence="2" key="1">
    <citation type="submission" date="2020-08" db="EMBL/GenBank/DDBJ databases">
        <title>Sulfitobacter aestuariivivens sp. nov., isolated from a tidal flat.</title>
        <authorList>
            <person name="Park S."/>
            <person name="Yoon J.-H."/>
        </authorList>
    </citation>
    <scope>NUCLEOTIDE SEQUENCE</scope>
    <source>
        <strain evidence="2">TSTF-M16</strain>
    </source>
</reference>
<dbReference type="RefSeq" id="WP_191075876.1">
    <property type="nucleotide sequence ID" value="NZ_JACTAG010000002.1"/>
</dbReference>
<accession>A0A927D4G5</accession>
<keyword evidence="3" id="KW-1185">Reference proteome</keyword>
<keyword evidence="1" id="KW-0472">Membrane</keyword>
<evidence type="ECO:0000256" key="1">
    <source>
        <dbReference type="SAM" id="Phobius"/>
    </source>
</evidence>
<organism evidence="2 3">
    <name type="scientific">Sulfitobacter aestuariivivens</name>
    <dbReference type="NCBI Taxonomy" id="2766981"/>
    <lineage>
        <taxon>Bacteria</taxon>
        <taxon>Pseudomonadati</taxon>
        <taxon>Pseudomonadota</taxon>
        <taxon>Alphaproteobacteria</taxon>
        <taxon>Rhodobacterales</taxon>
        <taxon>Roseobacteraceae</taxon>
        <taxon>Sulfitobacter</taxon>
    </lineage>
</organism>
<comment type="caution">
    <text evidence="2">The sequence shown here is derived from an EMBL/GenBank/DDBJ whole genome shotgun (WGS) entry which is preliminary data.</text>
</comment>
<protein>
    <submittedName>
        <fullName evidence="2">Uncharacterized protein</fullName>
    </submittedName>
</protein>